<comment type="similarity">
    <text evidence="1">Belongs to the FemABX family.</text>
</comment>
<accession>A0ABS2FPN2</accession>
<dbReference type="PANTHER" id="PTHR36174:SF1">
    <property type="entry name" value="LIPID II:GLYCINE GLYCYLTRANSFERASE"/>
    <property type="match status" value="1"/>
</dbReference>
<dbReference type="InterPro" id="IPR003447">
    <property type="entry name" value="FEMABX"/>
</dbReference>
<comment type="caution">
    <text evidence="8">The sequence shown here is derived from an EMBL/GenBank/DDBJ whole genome shotgun (WGS) entry which is preliminary data.</text>
</comment>
<keyword evidence="4" id="KW-0573">Peptidoglycan synthesis</keyword>
<evidence type="ECO:0000256" key="7">
    <source>
        <dbReference type="SAM" id="Coils"/>
    </source>
</evidence>
<keyword evidence="7" id="KW-0175">Coiled coil</keyword>
<keyword evidence="5" id="KW-0012">Acyltransferase</keyword>
<evidence type="ECO:0000313" key="9">
    <source>
        <dbReference type="Proteomes" id="UP000775500"/>
    </source>
</evidence>
<organism evidence="8 9">
    <name type="scientific">Faecalicoccus acidiformans</name>
    <dbReference type="NCBI Taxonomy" id="915173"/>
    <lineage>
        <taxon>Bacteria</taxon>
        <taxon>Bacillati</taxon>
        <taxon>Bacillota</taxon>
        <taxon>Erysipelotrichia</taxon>
        <taxon>Erysipelotrichales</taxon>
        <taxon>Erysipelotrichaceae</taxon>
        <taxon>Faecalicoccus</taxon>
    </lineage>
</organism>
<name>A0ABS2FPN2_9FIRM</name>
<dbReference type="Pfam" id="PF02388">
    <property type="entry name" value="FemAB"/>
    <property type="match status" value="1"/>
</dbReference>
<sequence length="407" mass="48032">MNDYIFKMNLDKNEYDQFVKSHPLCNLLQSPKWAEVKENWKNEILGVYQGDRLVGGASVLIKQLPLNFTMIYIPRGPILDYKNLEILKFFFSHLKKWAKTKRCLFIKMDPGIIYRDFYLEDTVRKIEPNVENEINNLKKIGCIHLGFTTSLSDTIQPRYHAAVKKKDNYLDSLPKHTKRHIKTAKKKNIMVDFYGIEKIHEFSRLMKLTEDRKHISLRNEEYFKHIMNIFKEDCKLFLAQLDLKKLIEDSKKRYVQLEENIQKCKEGQEGKKENFIKERDSIQKDLYNLEKYYKTDGAHPYIASALCIYYGNTCEMLYMGMDGKYQKFHGAYLTHIAPIQYAQENNIEWCNMGGLEGTLDGGLTKFKSNFNPDILEYVGEFDFPINKLLYKPAKKAYEMLKKRNSSD</sequence>
<dbReference type="Gene3D" id="3.40.630.30">
    <property type="match status" value="2"/>
</dbReference>
<keyword evidence="2" id="KW-0808">Transferase</keyword>
<dbReference type="PROSITE" id="PS51191">
    <property type="entry name" value="FEMABX"/>
    <property type="match status" value="1"/>
</dbReference>
<dbReference type="Gene3D" id="1.20.58.90">
    <property type="match status" value="1"/>
</dbReference>
<keyword evidence="9" id="KW-1185">Reference proteome</keyword>
<keyword evidence="6" id="KW-0961">Cell wall biogenesis/degradation</keyword>
<feature type="coiled-coil region" evidence="7">
    <location>
        <begin position="240"/>
        <end position="267"/>
    </location>
</feature>
<evidence type="ECO:0000256" key="5">
    <source>
        <dbReference type="ARBA" id="ARBA00023315"/>
    </source>
</evidence>
<dbReference type="EMBL" id="JACJLU010000007">
    <property type="protein sequence ID" value="MBM6831737.1"/>
    <property type="molecule type" value="Genomic_DNA"/>
</dbReference>
<gene>
    <name evidence="8" type="ORF">H5982_06400</name>
</gene>
<evidence type="ECO:0000256" key="1">
    <source>
        <dbReference type="ARBA" id="ARBA00009943"/>
    </source>
</evidence>
<evidence type="ECO:0000256" key="6">
    <source>
        <dbReference type="ARBA" id="ARBA00023316"/>
    </source>
</evidence>
<dbReference type="PANTHER" id="PTHR36174">
    <property type="entry name" value="LIPID II:GLYCINE GLYCYLTRANSFERASE"/>
    <property type="match status" value="1"/>
</dbReference>
<dbReference type="SUPFAM" id="SSF55729">
    <property type="entry name" value="Acyl-CoA N-acyltransferases (Nat)"/>
    <property type="match status" value="2"/>
</dbReference>
<evidence type="ECO:0000256" key="4">
    <source>
        <dbReference type="ARBA" id="ARBA00022984"/>
    </source>
</evidence>
<dbReference type="InterPro" id="IPR050644">
    <property type="entry name" value="PG_Glycine_Bridge_Synth"/>
</dbReference>
<proteinExistence type="inferred from homology"/>
<evidence type="ECO:0000313" key="8">
    <source>
        <dbReference type="EMBL" id="MBM6831737.1"/>
    </source>
</evidence>
<evidence type="ECO:0000256" key="2">
    <source>
        <dbReference type="ARBA" id="ARBA00022679"/>
    </source>
</evidence>
<reference evidence="8 9" key="1">
    <citation type="journal article" date="2021" name="Sci. Rep.">
        <title>The distribution of antibiotic resistance genes in chicken gut microbiota commensals.</title>
        <authorList>
            <person name="Juricova H."/>
            <person name="Matiasovicova J."/>
            <person name="Kubasova T."/>
            <person name="Cejkova D."/>
            <person name="Rychlik I."/>
        </authorList>
    </citation>
    <scope>NUCLEOTIDE SEQUENCE [LARGE SCALE GENOMIC DNA]</scope>
    <source>
        <strain evidence="8 9">An423</strain>
    </source>
</reference>
<keyword evidence="3" id="KW-0133">Cell shape</keyword>
<dbReference type="InterPro" id="IPR016181">
    <property type="entry name" value="Acyl_CoA_acyltransferase"/>
</dbReference>
<evidence type="ECO:0000256" key="3">
    <source>
        <dbReference type="ARBA" id="ARBA00022960"/>
    </source>
</evidence>
<protein>
    <submittedName>
        <fullName evidence="8">Peptidoglycan bridge formation glycyltransferase FemA/FemB family protein</fullName>
    </submittedName>
</protein>
<dbReference type="Proteomes" id="UP000775500">
    <property type="component" value="Unassembled WGS sequence"/>
</dbReference>
<dbReference type="RefSeq" id="WP_204685966.1">
    <property type="nucleotide sequence ID" value="NZ_JACJLU010000007.1"/>
</dbReference>